<organism evidence="2">
    <name type="scientific">Pongo abelii</name>
    <name type="common">Sumatran orangutan</name>
    <name type="synonym">Pongo pygmaeus abelii</name>
    <dbReference type="NCBI Taxonomy" id="9601"/>
    <lineage>
        <taxon>Eukaryota</taxon>
        <taxon>Metazoa</taxon>
        <taxon>Chordata</taxon>
        <taxon>Craniata</taxon>
        <taxon>Vertebrata</taxon>
        <taxon>Euteleostomi</taxon>
        <taxon>Mammalia</taxon>
        <taxon>Eutheria</taxon>
        <taxon>Euarchontoglires</taxon>
        <taxon>Primates</taxon>
        <taxon>Haplorrhini</taxon>
        <taxon>Catarrhini</taxon>
        <taxon>Hominidae</taxon>
        <taxon>Pongo</taxon>
    </lineage>
</organism>
<dbReference type="EMBL" id="NDHI03003498">
    <property type="protein sequence ID" value="PNJ32255.1"/>
    <property type="molecule type" value="Genomic_DNA"/>
</dbReference>
<feature type="region of interest" description="Disordered" evidence="1">
    <location>
        <begin position="1"/>
        <end position="35"/>
    </location>
</feature>
<proteinExistence type="predicted"/>
<sequence length="35" mass="3945">MWGDPRPANRTGPFRVRQALVGTDLPVHSARTQEK</sequence>
<comment type="caution">
    <text evidence="2">The sequence shown here is derived from an EMBL/GenBank/DDBJ whole genome shotgun (WGS) entry which is preliminary data.</text>
</comment>
<dbReference type="AlphaFoldDB" id="A0A2J8TGT1"/>
<protein>
    <submittedName>
        <fullName evidence="2">RBM6 isoform 4</fullName>
    </submittedName>
</protein>
<name>A0A2J8TGT1_PONAB</name>
<accession>A0A2J8TGT1</accession>
<evidence type="ECO:0000313" key="2">
    <source>
        <dbReference type="EMBL" id="PNJ32255.1"/>
    </source>
</evidence>
<gene>
    <name evidence="2" type="ORF">CR201_G0035062</name>
</gene>
<evidence type="ECO:0000256" key="1">
    <source>
        <dbReference type="SAM" id="MobiDB-lite"/>
    </source>
</evidence>
<reference evidence="2" key="1">
    <citation type="submission" date="2017-12" db="EMBL/GenBank/DDBJ databases">
        <title>High-resolution comparative analysis of great ape genomes.</title>
        <authorList>
            <person name="Pollen A."/>
            <person name="Hastie A."/>
            <person name="Hormozdiari F."/>
            <person name="Dougherty M."/>
            <person name="Liu R."/>
            <person name="Chaisson M."/>
            <person name="Hoppe E."/>
            <person name="Hill C."/>
            <person name="Pang A."/>
            <person name="Hillier L."/>
            <person name="Baker C."/>
            <person name="Armstrong J."/>
            <person name="Shendure J."/>
            <person name="Paten B."/>
            <person name="Wilson R."/>
            <person name="Chao H."/>
            <person name="Schneider V."/>
            <person name="Ventura M."/>
            <person name="Kronenberg Z."/>
            <person name="Murali S."/>
            <person name="Gordon D."/>
            <person name="Cantsilieris S."/>
            <person name="Munson K."/>
            <person name="Nelson B."/>
            <person name="Raja A."/>
            <person name="Underwood J."/>
            <person name="Diekhans M."/>
            <person name="Fiddes I."/>
            <person name="Haussler D."/>
            <person name="Eichler E."/>
        </authorList>
    </citation>
    <scope>NUCLEOTIDE SEQUENCE [LARGE SCALE GENOMIC DNA]</scope>
    <source>
        <strain evidence="2">Susie</strain>
    </source>
</reference>